<evidence type="ECO:0000313" key="1">
    <source>
        <dbReference type="EMBL" id="CRK33981.1"/>
    </source>
</evidence>
<reference evidence="1 3" key="1">
    <citation type="submission" date="2015-05" db="EMBL/GenBank/DDBJ databases">
        <authorList>
            <person name="Wang D.B."/>
            <person name="Wang M."/>
        </authorList>
    </citation>
    <scope>NUCLEOTIDE SEQUENCE [LARGE SCALE GENOMIC DNA]</scope>
    <source>
        <strain evidence="1">VL1</strain>
    </source>
</reference>
<organism evidence="1 3">
    <name type="scientific">Verticillium longisporum</name>
    <name type="common">Verticillium dahliae var. longisporum</name>
    <dbReference type="NCBI Taxonomy" id="100787"/>
    <lineage>
        <taxon>Eukaryota</taxon>
        <taxon>Fungi</taxon>
        <taxon>Dikarya</taxon>
        <taxon>Ascomycota</taxon>
        <taxon>Pezizomycotina</taxon>
        <taxon>Sordariomycetes</taxon>
        <taxon>Hypocreomycetidae</taxon>
        <taxon>Glomerellales</taxon>
        <taxon>Plectosphaerellaceae</taxon>
        <taxon>Verticillium</taxon>
    </lineage>
</organism>
<dbReference type="AlphaFoldDB" id="A0A0G4MIA7"/>
<gene>
    <name evidence="1" type="ORF">BN1708_006236</name>
    <name evidence="2" type="ORF">HYQ45_016726</name>
</gene>
<name>A0A0G4MIA7_VERLO</name>
<reference evidence="2" key="2">
    <citation type="journal article" date="2021" name="Mol. Plant Pathol.">
        <title>A 20-kb lineage-specific genomic region tames virulence in pathogenic amphidiploid Verticillium longisporum.</title>
        <authorList>
            <person name="Harting R."/>
            <person name="Starke J."/>
            <person name="Kusch H."/>
            <person name="Poggeler S."/>
            <person name="Maurus I."/>
            <person name="Schluter R."/>
            <person name="Landesfeind M."/>
            <person name="Bulla I."/>
            <person name="Nowrousian M."/>
            <person name="de Jonge R."/>
            <person name="Stahlhut G."/>
            <person name="Hoff K.J."/>
            <person name="Asshauer K.P."/>
            <person name="Thurmer A."/>
            <person name="Stanke M."/>
            <person name="Daniel R."/>
            <person name="Morgenstern B."/>
            <person name="Thomma B.P.H.J."/>
            <person name="Kronstad J.W."/>
            <person name="Braus-Stromeyer S.A."/>
            <person name="Braus G.H."/>
        </authorList>
    </citation>
    <scope>NUCLEOTIDE SEQUENCE</scope>
    <source>
        <strain evidence="2">Vl32</strain>
    </source>
</reference>
<dbReference type="EMBL" id="CVQH01022750">
    <property type="protein sequence ID" value="CRK33981.1"/>
    <property type="molecule type" value="Genomic_DNA"/>
</dbReference>
<dbReference type="EMBL" id="JAEMWZ010000513">
    <property type="protein sequence ID" value="KAG7113546.1"/>
    <property type="molecule type" value="Genomic_DNA"/>
</dbReference>
<proteinExistence type="predicted"/>
<evidence type="ECO:0000313" key="3">
    <source>
        <dbReference type="Proteomes" id="UP000044602"/>
    </source>
</evidence>
<keyword evidence="3" id="KW-1185">Reference proteome</keyword>
<dbReference type="STRING" id="100787.A0A0G4MIA7"/>
<evidence type="ECO:0000313" key="2">
    <source>
        <dbReference type="EMBL" id="KAG7113546.1"/>
    </source>
</evidence>
<protein>
    <submittedName>
        <fullName evidence="1">Uncharacterized protein</fullName>
    </submittedName>
</protein>
<dbReference type="Proteomes" id="UP000689129">
    <property type="component" value="Unassembled WGS sequence"/>
</dbReference>
<accession>A0A0G4MIA7</accession>
<sequence>MSPSPSLNTVFERLSFKRQGQGQGQGQGQVNSLTDVPATVSYYYNVHVYDHDDALTVACKASSPPSRDERNALVLWTDASLSYFRRSSQLATAAVVFRPWHPSVTTPEWTQHAFSIAGHDSSVRACELVAIEQALAVAAREWDASRSR</sequence>
<dbReference type="Proteomes" id="UP000044602">
    <property type="component" value="Unassembled WGS sequence"/>
</dbReference>